<dbReference type="InterPro" id="IPR029479">
    <property type="entry name" value="Nitroreductase"/>
</dbReference>
<dbReference type="SUPFAM" id="SSF55469">
    <property type="entry name" value="FMN-dependent nitroreductase-like"/>
    <property type="match status" value="1"/>
</dbReference>
<dbReference type="AlphaFoldDB" id="A0A511AUG2"/>
<evidence type="ECO:0000259" key="3">
    <source>
        <dbReference type="Pfam" id="PF00881"/>
    </source>
</evidence>
<keyword evidence="2" id="KW-0560">Oxidoreductase</keyword>
<dbReference type="Pfam" id="PF00881">
    <property type="entry name" value="Nitroreductase"/>
    <property type="match status" value="1"/>
</dbReference>
<dbReference type="EMBL" id="BJUY01000020">
    <property type="protein sequence ID" value="GEK91829.1"/>
    <property type="molecule type" value="Genomic_DNA"/>
</dbReference>
<dbReference type="GO" id="GO:0016491">
    <property type="term" value="F:oxidoreductase activity"/>
    <property type="evidence" value="ECO:0007669"/>
    <property type="project" value="UniProtKB-KW"/>
</dbReference>
<evidence type="ECO:0000256" key="1">
    <source>
        <dbReference type="ARBA" id="ARBA00007118"/>
    </source>
</evidence>
<evidence type="ECO:0000313" key="4">
    <source>
        <dbReference type="EMBL" id="GEK91829.1"/>
    </source>
</evidence>
<evidence type="ECO:0000256" key="2">
    <source>
        <dbReference type="ARBA" id="ARBA00023002"/>
    </source>
</evidence>
<dbReference type="PANTHER" id="PTHR43673:SF10">
    <property type="entry name" value="NADH DEHYDROGENASE_NAD(P)H NITROREDUCTASE XCC3605-RELATED"/>
    <property type="match status" value="1"/>
</dbReference>
<sequence>MTKNKGSNDFSDIVYGRKSVRVYDEKVKIPKDEILEILQKATRAPSAVNMQSWRFVVVDSEEGKNRLKPFIFRNTSQNDSSAAMILILGDLECYEYGQEIYDKAVNENKMTAETREAQLSRIIPIYQNFTEEHMQKVVTIDAGLVAMQLMLVARSYGYDTCPITGFKSEGLVEALDLDSSRYYPVMMVSMGEALEDGYDTVRIDAEQITYFK</sequence>
<evidence type="ECO:0000313" key="5">
    <source>
        <dbReference type="Proteomes" id="UP000321662"/>
    </source>
</evidence>
<dbReference type="CDD" id="cd02137">
    <property type="entry name" value="MhqN-like"/>
    <property type="match status" value="1"/>
</dbReference>
<dbReference type="InterPro" id="IPR000415">
    <property type="entry name" value="Nitroreductase-like"/>
</dbReference>
<dbReference type="PANTHER" id="PTHR43673">
    <property type="entry name" value="NAD(P)H NITROREDUCTASE YDGI-RELATED"/>
    <property type="match status" value="1"/>
</dbReference>
<dbReference type="OrthoDB" id="9782629at2"/>
<protein>
    <recommendedName>
        <fullName evidence="3">Nitroreductase domain-containing protein</fullName>
    </recommendedName>
</protein>
<reference evidence="4 5" key="1">
    <citation type="submission" date="2019-07" db="EMBL/GenBank/DDBJ databases">
        <title>Whole genome shotgun sequence of Alkalibacterium kapii NBRC 103247.</title>
        <authorList>
            <person name="Hosoyama A."/>
            <person name="Uohara A."/>
            <person name="Ohji S."/>
            <person name="Ichikawa N."/>
        </authorList>
    </citation>
    <scope>NUCLEOTIDE SEQUENCE [LARGE SCALE GENOMIC DNA]</scope>
    <source>
        <strain evidence="4 5">NBRC 103247</strain>
    </source>
</reference>
<accession>A0A511AUG2</accession>
<feature type="domain" description="Nitroreductase" evidence="3">
    <location>
        <begin position="15"/>
        <end position="191"/>
    </location>
</feature>
<comment type="similarity">
    <text evidence="1">Belongs to the nitroreductase family.</text>
</comment>
<proteinExistence type="inferred from homology"/>
<dbReference type="RefSeq" id="WP_146924642.1">
    <property type="nucleotide sequence ID" value="NZ_BJUY01000020.1"/>
</dbReference>
<dbReference type="Proteomes" id="UP000321662">
    <property type="component" value="Unassembled WGS sequence"/>
</dbReference>
<organism evidence="4 5">
    <name type="scientific">Alkalibacterium kapii</name>
    <dbReference type="NCBI Taxonomy" id="426704"/>
    <lineage>
        <taxon>Bacteria</taxon>
        <taxon>Bacillati</taxon>
        <taxon>Bacillota</taxon>
        <taxon>Bacilli</taxon>
        <taxon>Lactobacillales</taxon>
        <taxon>Carnobacteriaceae</taxon>
        <taxon>Alkalibacterium</taxon>
    </lineage>
</organism>
<gene>
    <name evidence="4" type="ORF">AKA01nite_14510</name>
</gene>
<keyword evidence="5" id="KW-1185">Reference proteome</keyword>
<comment type="caution">
    <text evidence="4">The sequence shown here is derived from an EMBL/GenBank/DDBJ whole genome shotgun (WGS) entry which is preliminary data.</text>
</comment>
<name>A0A511AUG2_9LACT</name>
<dbReference type="Gene3D" id="3.40.109.10">
    <property type="entry name" value="NADH Oxidase"/>
    <property type="match status" value="1"/>
</dbReference>